<sequence>MKRRVLTAAFAVATIAAIVWMLRGQDWSVLRTTLDGRPAGFVVTMGVLAVLANAVALLTAMASWRHTLRAAGHELTTVEAIRLYFAGQFAKYLPGKVFSLVVNVRMGRTLGVPAARMASAWVLTLVIGVLTGATTGLLAGPELLGASAGWLILAALPIVAALIRPSLLSSAATLAARVLRRPAPEVDPDGVRPALVTQLVSWLAAGLQLWLLAVAVGADPAGSLLLCVGAFGLATVAGMFAVFAPEGIGVREVLLLAALGVSLPLPVASVVALSSRLIVIVSELLTAAIALAAATLARRARLSHSEDQSQDSSKALPVRS</sequence>
<dbReference type="InterPro" id="IPR022791">
    <property type="entry name" value="L-PG_synthase/AglD"/>
</dbReference>
<gene>
    <name evidence="7" type="ORF">ACFOZ4_13490</name>
</gene>
<name>A0ABV8LMX6_9ACTN</name>
<feature type="transmembrane region" description="Helical" evidence="6">
    <location>
        <begin position="150"/>
        <end position="174"/>
    </location>
</feature>
<comment type="caution">
    <text evidence="7">The sequence shown here is derived from an EMBL/GenBank/DDBJ whole genome shotgun (WGS) entry which is preliminary data.</text>
</comment>
<evidence type="ECO:0000256" key="4">
    <source>
        <dbReference type="ARBA" id="ARBA00022989"/>
    </source>
</evidence>
<evidence type="ECO:0000313" key="7">
    <source>
        <dbReference type="EMBL" id="MFC4131619.1"/>
    </source>
</evidence>
<feature type="transmembrane region" description="Helical" evidence="6">
    <location>
        <begin position="253"/>
        <end position="271"/>
    </location>
</feature>
<keyword evidence="3 6" id="KW-0812">Transmembrane</keyword>
<dbReference type="RefSeq" id="WP_253755311.1">
    <property type="nucleotide sequence ID" value="NZ_JAMZDZ010000001.1"/>
</dbReference>
<keyword evidence="2" id="KW-1003">Cell membrane</keyword>
<proteinExistence type="predicted"/>
<protein>
    <submittedName>
        <fullName evidence="7">Lysylphosphatidylglycerol synthase domain-containing protein</fullName>
    </submittedName>
</protein>
<evidence type="ECO:0000256" key="2">
    <source>
        <dbReference type="ARBA" id="ARBA00022475"/>
    </source>
</evidence>
<dbReference type="Pfam" id="PF03706">
    <property type="entry name" value="LPG_synthase_TM"/>
    <property type="match status" value="1"/>
</dbReference>
<dbReference type="Proteomes" id="UP001595816">
    <property type="component" value="Unassembled WGS sequence"/>
</dbReference>
<dbReference type="EMBL" id="JBHSAY010000006">
    <property type="protein sequence ID" value="MFC4131619.1"/>
    <property type="molecule type" value="Genomic_DNA"/>
</dbReference>
<keyword evidence="8" id="KW-1185">Reference proteome</keyword>
<organism evidence="7 8">
    <name type="scientific">Hamadaea flava</name>
    <dbReference type="NCBI Taxonomy" id="1742688"/>
    <lineage>
        <taxon>Bacteria</taxon>
        <taxon>Bacillati</taxon>
        <taxon>Actinomycetota</taxon>
        <taxon>Actinomycetes</taxon>
        <taxon>Micromonosporales</taxon>
        <taxon>Micromonosporaceae</taxon>
        <taxon>Hamadaea</taxon>
    </lineage>
</organism>
<accession>A0ABV8LMX6</accession>
<evidence type="ECO:0000256" key="1">
    <source>
        <dbReference type="ARBA" id="ARBA00004651"/>
    </source>
</evidence>
<reference evidence="8" key="1">
    <citation type="journal article" date="2019" name="Int. J. Syst. Evol. Microbiol.">
        <title>The Global Catalogue of Microorganisms (GCM) 10K type strain sequencing project: providing services to taxonomists for standard genome sequencing and annotation.</title>
        <authorList>
            <consortium name="The Broad Institute Genomics Platform"/>
            <consortium name="The Broad Institute Genome Sequencing Center for Infectious Disease"/>
            <person name="Wu L."/>
            <person name="Ma J."/>
        </authorList>
    </citation>
    <scope>NUCLEOTIDE SEQUENCE [LARGE SCALE GENOMIC DNA]</scope>
    <source>
        <strain evidence="8">CGMCC 4.7289</strain>
    </source>
</reference>
<evidence type="ECO:0000256" key="3">
    <source>
        <dbReference type="ARBA" id="ARBA00022692"/>
    </source>
</evidence>
<feature type="transmembrane region" description="Helical" evidence="6">
    <location>
        <begin position="195"/>
        <end position="217"/>
    </location>
</feature>
<feature type="transmembrane region" description="Helical" evidence="6">
    <location>
        <begin position="223"/>
        <end position="244"/>
    </location>
</feature>
<comment type="subcellular location">
    <subcellularLocation>
        <location evidence="1">Cell membrane</location>
        <topology evidence="1">Multi-pass membrane protein</topology>
    </subcellularLocation>
</comment>
<feature type="transmembrane region" description="Helical" evidence="6">
    <location>
        <begin position="277"/>
        <end position="297"/>
    </location>
</feature>
<evidence type="ECO:0000256" key="6">
    <source>
        <dbReference type="SAM" id="Phobius"/>
    </source>
</evidence>
<keyword evidence="5 6" id="KW-0472">Membrane</keyword>
<keyword evidence="4 6" id="KW-1133">Transmembrane helix</keyword>
<evidence type="ECO:0000313" key="8">
    <source>
        <dbReference type="Proteomes" id="UP001595816"/>
    </source>
</evidence>
<feature type="transmembrane region" description="Helical" evidence="6">
    <location>
        <begin position="40"/>
        <end position="60"/>
    </location>
</feature>
<feature type="transmembrane region" description="Helical" evidence="6">
    <location>
        <begin position="118"/>
        <end position="138"/>
    </location>
</feature>
<evidence type="ECO:0000256" key="5">
    <source>
        <dbReference type="ARBA" id="ARBA00023136"/>
    </source>
</evidence>